<proteinExistence type="predicted"/>
<organism evidence="1 2">
    <name type="scientific">Hypoxylon rubiginosum</name>
    <dbReference type="NCBI Taxonomy" id="110542"/>
    <lineage>
        <taxon>Eukaryota</taxon>
        <taxon>Fungi</taxon>
        <taxon>Dikarya</taxon>
        <taxon>Ascomycota</taxon>
        <taxon>Pezizomycotina</taxon>
        <taxon>Sordariomycetes</taxon>
        <taxon>Xylariomycetidae</taxon>
        <taxon>Xylariales</taxon>
        <taxon>Hypoxylaceae</taxon>
        <taxon>Hypoxylon</taxon>
    </lineage>
</organism>
<evidence type="ECO:0000313" key="1">
    <source>
        <dbReference type="EMBL" id="KAI4859737.1"/>
    </source>
</evidence>
<dbReference type="EMBL" id="MU393616">
    <property type="protein sequence ID" value="KAI4859737.1"/>
    <property type="molecule type" value="Genomic_DNA"/>
</dbReference>
<protein>
    <submittedName>
        <fullName evidence="1">Uncharacterized protein</fullName>
    </submittedName>
</protein>
<keyword evidence="2" id="KW-1185">Reference proteome</keyword>
<accession>A0ACB9YKL0</accession>
<gene>
    <name evidence="1" type="ORF">F4820DRAFT_438912</name>
</gene>
<evidence type="ECO:0000313" key="2">
    <source>
        <dbReference type="Proteomes" id="UP001497700"/>
    </source>
</evidence>
<name>A0ACB9YKL0_9PEZI</name>
<sequence length="272" mass="31429">MALLPMAVLSLENPENNAPLLWPREPYSCVFYDEMITGPLADWSNAVSHHEDRLSDWAVTKLEHRKNFHFSAVQHEFLKCTVNQISSPSQEPKHIFIERMADKDEVTVGWKWIQHPRLAKWWIQRLMRGYFSDTTRGGVSVLASSSALARWKAIGYSGSDFLCHLDFTQQMLPLSKLRRVLVDSSNSVPKYSVTDSNCFWFAFTVYETLKKEYPCSELRGGYYKHRGKFAGLSILPFNLFSTHTVRHYFLTSTYTNIVTLGYKGYRTGQEGY</sequence>
<reference evidence="1 2" key="1">
    <citation type="journal article" date="2022" name="New Phytol.">
        <title>Ecological generalism drives hyperdiversity of secondary metabolite gene clusters in xylarialean endophytes.</title>
        <authorList>
            <person name="Franco M.E.E."/>
            <person name="Wisecaver J.H."/>
            <person name="Arnold A.E."/>
            <person name="Ju Y.M."/>
            <person name="Slot J.C."/>
            <person name="Ahrendt S."/>
            <person name="Moore L.P."/>
            <person name="Eastman K.E."/>
            <person name="Scott K."/>
            <person name="Konkel Z."/>
            <person name="Mondo S.J."/>
            <person name="Kuo A."/>
            <person name="Hayes R.D."/>
            <person name="Haridas S."/>
            <person name="Andreopoulos B."/>
            <person name="Riley R."/>
            <person name="LaButti K."/>
            <person name="Pangilinan J."/>
            <person name="Lipzen A."/>
            <person name="Amirebrahimi M."/>
            <person name="Yan J."/>
            <person name="Adam C."/>
            <person name="Keymanesh K."/>
            <person name="Ng V."/>
            <person name="Louie K."/>
            <person name="Northen T."/>
            <person name="Drula E."/>
            <person name="Henrissat B."/>
            <person name="Hsieh H.M."/>
            <person name="Youens-Clark K."/>
            <person name="Lutzoni F."/>
            <person name="Miadlikowska J."/>
            <person name="Eastwood D.C."/>
            <person name="Hamelin R.C."/>
            <person name="Grigoriev I.V."/>
            <person name="U'Ren J.M."/>
        </authorList>
    </citation>
    <scope>NUCLEOTIDE SEQUENCE [LARGE SCALE GENOMIC DNA]</scope>
    <source>
        <strain evidence="1 2">CBS 119005</strain>
    </source>
</reference>
<dbReference type="Proteomes" id="UP001497700">
    <property type="component" value="Unassembled WGS sequence"/>
</dbReference>
<comment type="caution">
    <text evidence="1">The sequence shown here is derived from an EMBL/GenBank/DDBJ whole genome shotgun (WGS) entry which is preliminary data.</text>
</comment>